<accession>A0A2S9WY42</accession>
<proteinExistence type="predicted"/>
<keyword evidence="2" id="KW-1185">Reference proteome</keyword>
<sequence>MKTYLFTFLTVALFIVSCSSDFQRRTIETENLSGFIESGNALGVYGDAGLKITQDSIQMTNWPISKLTESLKNVMDTAIATPGKITDVYTIQIANKGQLEQREFVDSLIHVFSENGLIN</sequence>
<dbReference type="Proteomes" id="UP000239532">
    <property type="component" value="Unassembled WGS sequence"/>
</dbReference>
<comment type="caution">
    <text evidence="1">The sequence shown here is derived from an EMBL/GenBank/DDBJ whole genome shotgun (WGS) entry which is preliminary data.</text>
</comment>
<dbReference type="RefSeq" id="WP_105984021.1">
    <property type="nucleotide sequence ID" value="NZ_MQUC01000003.1"/>
</dbReference>
<name>A0A2S9WY42_9FLAO</name>
<dbReference type="OrthoDB" id="1143763at2"/>
<dbReference type="PROSITE" id="PS51257">
    <property type="entry name" value="PROKAR_LIPOPROTEIN"/>
    <property type="match status" value="1"/>
</dbReference>
<evidence type="ECO:0000313" key="2">
    <source>
        <dbReference type="Proteomes" id="UP000239532"/>
    </source>
</evidence>
<dbReference type="AlphaFoldDB" id="A0A2S9WY42"/>
<protein>
    <submittedName>
        <fullName evidence="1">Uncharacterized protein</fullName>
    </submittedName>
</protein>
<evidence type="ECO:0000313" key="1">
    <source>
        <dbReference type="EMBL" id="PRP68387.1"/>
    </source>
</evidence>
<organism evidence="1 2">
    <name type="scientific">Nonlabens agnitus</name>
    <dbReference type="NCBI Taxonomy" id="870484"/>
    <lineage>
        <taxon>Bacteria</taxon>
        <taxon>Pseudomonadati</taxon>
        <taxon>Bacteroidota</taxon>
        <taxon>Flavobacteriia</taxon>
        <taxon>Flavobacteriales</taxon>
        <taxon>Flavobacteriaceae</taxon>
        <taxon>Nonlabens</taxon>
    </lineage>
</organism>
<reference evidence="1 2" key="1">
    <citation type="submission" date="2016-11" db="EMBL/GenBank/DDBJ databases">
        <title>Trade-off between light-utilization and light-protection in marine flavobacteria.</title>
        <authorList>
            <person name="Kumagai Y."/>
        </authorList>
    </citation>
    <scope>NUCLEOTIDE SEQUENCE [LARGE SCALE GENOMIC DNA]</scope>
    <source>
        <strain evidence="1 2">JCM 17109</strain>
    </source>
</reference>
<dbReference type="EMBL" id="MQUC01000003">
    <property type="protein sequence ID" value="PRP68387.1"/>
    <property type="molecule type" value="Genomic_DNA"/>
</dbReference>
<gene>
    <name evidence="1" type="ORF">BST86_11245</name>
</gene>